<protein>
    <submittedName>
        <fullName evidence="2">Uncharacterized protein</fullName>
    </submittedName>
</protein>
<dbReference type="Proteomes" id="UP000217676">
    <property type="component" value="Chromosome"/>
</dbReference>
<sequence>MPVQLRVGGADRPSHMAETGRAGSAPRGRSGLSPRHPPGARLRFSSAWAERTVSRPSGRPVMTVQLRVGGADVQIAVGLFQSFGSAPRGRSGLIVHESGVPCQRFSSAWAERTSRFRPARSRGTVQLRVAERT</sequence>
<accession>A0A169PIG5</accession>
<evidence type="ECO:0000256" key="1">
    <source>
        <dbReference type="SAM" id="MobiDB-lite"/>
    </source>
</evidence>
<dbReference type="EMBL" id="AP017424">
    <property type="protein sequence ID" value="BAU87972.1"/>
    <property type="molecule type" value="Genomic_DNA"/>
</dbReference>
<organism evidence="2 3">
    <name type="scientific">Streptomyces laurentii</name>
    <dbReference type="NCBI Taxonomy" id="39478"/>
    <lineage>
        <taxon>Bacteria</taxon>
        <taxon>Bacillati</taxon>
        <taxon>Actinomycetota</taxon>
        <taxon>Actinomycetes</taxon>
        <taxon>Kitasatosporales</taxon>
        <taxon>Streptomycetaceae</taxon>
        <taxon>Streptomyces</taxon>
    </lineage>
</organism>
<dbReference type="KEGG" id="slau:SLA_7106"/>
<name>A0A169PIG5_STRLU</name>
<feature type="compositionally biased region" description="Low complexity" evidence="1">
    <location>
        <begin position="20"/>
        <end position="34"/>
    </location>
</feature>
<reference evidence="2 3" key="1">
    <citation type="journal article" date="2016" name="Genome Announc.">
        <title>Complete Genome Sequence of Thiostrepton-Producing Streptomyces laurentii ATCC 31255.</title>
        <authorList>
            <person name="Doi K."/>
            <person name="Fujino Y."/>
            <person name="Nagayoshi Y."/>
            <person name="Ohshima T."/>
            <person name="Ogata S."/>
        </authorList>
    </citation>
    <scope>NUCLEOTIDE SEQUENCE [LARGE SCALE GENOMIC DNA]</scope>
    <source>
        <strain evidence="2 3">ATCC 31255</strain>
    </source>
</reference>
<gene>
    <name evidence="2" type="ORF">SLA_7106</name>
</gene>
<proteinExistence type="predicted"/>
<evidence type="ECO:0000313" key="2">
    <source>
        <dbReference type="EMBL" id="BAU87972.1"/>
    </source>
</evidence>
<evidence type="ECO:0000313" key="3">
    <source>
        <dbReference type="Proteomes" id="UP000217676"/>
    </source>
</evidence>
<keyword evidence="3" id="KW-1185">Reference proteome</keyword>
<feature type="region of interest" description="Disordered" evidence="1">
    <location>
        <begin position="1"/>
        <end position="41"/>
    </location>
</feature>
<dbReference type="AlphaFoldDB" id="A0A169PIG5"/>